<evidence type="ECO:0000313" key="1">
    <source>
        <dbReference type="EMBL" id="ART31149.1"/>
    </source>
</evidence>
<reference evidence="1" key="1">
    <citation type="submission" date="2017-03" db="EMBL/GenBank/DDBJ databases">
        <title>The mitochondrial genome of the carnivorous plant Utricularia reniformis (Lentibulariaceae): structure, comparative analysis and evolutionary landmarks.</title>
        <authorList>
            <person name="Silva S.R."/>
            <person name="Alvarenga D.O."/>
            <person name="Michael T.P."/>
            <person name="Miranda V.F.O."/>
            <person name="Varani A.M."/>
        </authorList>
    </citation>
    <scope>NUCLEOTIDE SEQUENCE</scope>
</reference>
<dbReference type="EMBL" id="KY774314">
    <property type="protein sequence ID" value="ART31149.1"/>
    <property type="molecule type" value="Genomic_DNA"/>
</dbReference>
<sequence>MDLIPSSLGLGGRLCRLRLQLFIGCSIANGQRTEVEDSNL</sequence>
<gene>
    <name evidence="1" type="ORF">AEK19_MT0923</name>
</gene>
<dbReference type="AlphaFoldDB" id="A0A1Y0B1C0"/>
<organism evidence="1">
    <name type="scientific">Utricularia reniformis</name>
    <dbReference type="NCBI Taxonomy" id="192314"/>
    <lineage>
        <taxon>Eukaryota</taxon>
        <taxon>Viridiplantae</taxon>
        <taxon>Streptophyta</taxon>
        <taxon>Embryophyta</taxon>
        <taxon>Tracheophyta</taxon>
        <taxon>Spermatophyta</taxon>
        <taxon>Magnoliopsida</taxon>
        <taxon>eudicotyledons</taxon>
        <taxon>Gunneridae</taxon>
        <taxon>Pentapetalae</taxon>
        <taxon>asterids</taxon>
        <taxon>lamiids</taxon>
        <taxon>Lamiales</taxon>
        <taxon>Lentibulariaceae</taxon>
        <taxon>Utricularia</taxon>
    </lineage>
</organism>
<protein>
    <submittedName>
        <fullName evidence="1">Uncharacterized protein</fullName>
    </submittedName>
</protein>
<keyword evidence="1" id="KW-0496">Mitochondrion</keyword>
<proteinExistence type="predicted"/>
<geneLocation type="mitochondrion" evidence="1"/>
<accession>A0A1Y0B1C0</accession>
<name>A0A1Y0B1C0_9LAMI</name>